<dbReference type="InterPro" id="IPR027417">
    <property type="entry name" value="P-loop_NTPase"/>
</dbReference>
<dbReference type="Gene3D" id="3.40.50.300">
    <property type="entry name" value="P-loop containing nucleotide triphosphate hydrolases"/>
    <property type="match status" value="1"/>
</dbReference>
<reference evidence="2 3" key="1">
    <citation type="submission" date="2023-07" db="EMBL/GenBank/DDBJ databases">
        <title>Novel Shewanella species isolated from Baltic Sea sediments.</title>
        <authorList>
            <person name="Martin-Rodriguez A.J."/>
        </authorList>
    </citation>
    <scope>NUCLEOTIDE SEQUENCE [LARGE SCALE GENOMIC DNA]</scope>
    <source>
        <strain evidence="2 3">SP2S1-2</strain>
    </source>
</reference>
<evidence type="ECO:0000313" key="2">
    <source>
        <dbReference type="EMBL" id="MDT3281711.1"/>
    </source>
</evidence>
<organism evidence="2 3">
    <name type="scientific">Shewanella scandinavica</name>
    <dbReference type="NCBI Taxonomy" id="3063538"/>
    <lineage>
        <taxon>Bacteria</taxon>
        <taxon>Pseudomonadati</taxon>
        <taxon>Pseudomonadota</taxon>
        <taxon>Gammaproteobacteria</taxon>
        <taxon>Alteromonadales</taxon>
        <taxon>Shewanellaceae</taxon>
        <taxon>Shewanella</taxon>
    </lineage>
</organism>
<dbReference type="RefSeq" id="WP_311900108.1">
    <property type="nucleotide sequence ID" value="NZ_JAUOES010000019.1"/>
</dbReference>
<proteinExistence type="predicted"/>
<evidence type="ECO:0000313" key="3">
    <source>
        <dbReference type="Proteomes" id="UP001249505"/>
    </source>
</evidence>
<dbReference type="Pfam" id="PF13304">
    <property type="entry name" value="AAA_21"/>
    <property type="match status" value="1"/>
</dbReference>
<dbReference type="InterPro" id="IPR051396">
    <property type="entry name" value="Bact_Antivir_Def_Nuclease"/>
</dbReference>
<keyword evidence="3" id="KW-1185">Reference proteome</keyword>
<dbReference type="InterPro" id="IPR003959">
    <property type="entry name" value="ATPase_AAA_core"/>
</dbReference>
<dbReference type="SUPFAM" id="SSF52540">
    <property type="entry name" value="P-loop containing nucleoside triphosphate hydrolases"/>
    <property type="match status" value="1"/>
</dbReference>
<dbReference type="EMBL" id="JAUOES010000019">
    <property type="protein sequence ID" value="MDT3281711.1"/>
    <property type="molecule type" value="Genomic_DNA"/>
</dbReference>
<sequence>MRIIEQYKGIPLTLPSELIHGENCYTILTGKNGVGKSRLISELAREYTERYSVGREEYVFHNHYKSVEQPKVIAVSTSPFDKFPLYRKRSDVYEISNYRYVGMRNTGGFGGTSAVSLIASAMAGLFEQLTLSGGYERLIQVFDVLGFDPEVQFVFKLNITSTYKRERYELNLDIGNELHDILRDIGIPLEPRVLESLEGLDRRSIKEIADAISFLTSFRDQKKMFSMEVDFSSSKRIFINKEQFTDDILMRSISVLLKNNIIRVMDVRLHKHEFGAMSLRRASSGEQCMLVIMLGIAGYINDNSLVLIDEPEISLHPIWQEKFTSLLIEVFSSYKGCQFIIATHSPQIVSNLNYSSCFVTSITKRKVYNSSKFASQSSDFQLAELFDAPGPKNEYITRLAFSLLSKVKKQKFVYAEDEDKLEQLLNFVPELKEGDAVLELIFTIKEVMKFYASN</sequence>
<dbReference type="PANTHER" id="PTHR43581">
    <property type="entry name" value="ATP/GTP PHOSPHATASE"/>
    <property type="match status" value="1"/>
</dbReference>
<name>A0ABU3G258_9GAMM</name>
<dbReference type="PANTHER" id="PTHR43581:SF2">
    <property type="entry name" value="EXCINUCLEASE ATPASE SUBUNIT"/>
    <property type="match status" value="1"/>
</dbReference>
<gene>
    <name evidence="2" type="ORF">Q4Q50_15615</name>
</gene>
<evidence type="ECO:0000259" key="1">
    <source>
        <dbReference type="Pfam" id="PF13304"/>
    </source>
</evidence>
<comment type="caution">
    <text evidence="2">The sequence shown here is derived from an EMBL/GenBank/DDBJ whole genome shotgun (WGS) entry which is preliminary data.</text>
</comment>
<protein>
    <submittedName>
        <fullName evidence="2">AAA family ATPase</fullName>
    </submittedName>
</protein>
<accession>A0ABU3G258</accession>
<feature type="domain" description="ATPase AAA-type core" evidence="1">
    <location>
        <begin position="162"/>
        <end position="350"/>
    </location>
</feature>
<dbReference type="Proteomes" id="UP001249505">
    <property type="component" value="Unassembled WGS sequence"/>
</dbReference>